<reference evidence="1" key="1">
    <citation type="journal article" date="2021" name="PeerJ">
        <title>Extensive microbial diversity within the chicken gut microbiome revealed by metagenomics and culture.</title>
        <authorList>
            <person name="Gilroy R."/>
            <person name="Ravi A."/>
            <person name="Getino M."/>
            <person name="Pursley I."/>
            <person name="Horton D.L."/>
            <person name="Alikhan N.F."/>
            <person name="Baker D."/>
            <person name="Gharbi K."/>
            <person name="Hall N."/>
            <person name="Watson M."/>
            <person name="Adriaenssens E.M."/>
            <person name="Foster-Nyarko E."/>
            <person name="Jarju S."/>
            <person name="Secka A."/>
            <person name="Antonio M."/>
            <person name="Oren A."/>
            <person name="Chaudhuri R.R."/>
            <person name="La Ragione R."/>
            <person name="Hildebrand F."/>
            <person name="Pallen M.J."/>
        </authorList>
    </citation>
    <scope>NUCLEOTIDE SEQUENCE</scope>
    <source>
        <strain evidence="1">1193</strain>
    </source>
</reference>
<evidence type="ECO:0000313" key="2">
    <source>
        <dbReference type="Proteomes" id="UP000824248"/>
    </source>
</evidence>
<evidence type="ECO:0000313" key="1">
    <source>
        <dbReference type="EMBL" id="HIX60891.1"/>
    </source>
</evidence>
<reference evidence="1" key="2">
    <citation type="submission" date="2021-04" db="EMBL/GenBank/DDBJ databases">
        <authorList>
            <person name="Gilroy R."/>
        </authorList>
    </citation>
    <scope>NUCLEOTIDE SEQUENCE</scope>
    <source>
        <strain evidence="1">1193</strain>
    </source>
</reference>
<dbReference type="EMBL" id="DXFC01000040">
    <property type="protein sequence ID" value="HIX60891.1"/>
    <property type="molecule type" value="Genomic_DNA"/>
</dbReference>
<protein>
    <submittedName>
        <fullName evidence="1">Membrane integrity-associated transporter subunit PqiC</fullName>
    </submittedName>
</protein>
<gene>
    <name evidence="1" type="ORF">H9854_01460</name>
</gene>
<accession>A0A9D1WKE4</accession>
<proteinExistence type="predicted"/>
<dbReference type="PROSITE" id="PS51257">
    <property type="entry name" value="PROKAR_LIPOPROTEIN"/>
    <property type="match status" value="1"/>
</dbReference>
<dbReference type="SUPFAM" id="SSF159594">
    <property type="entry name" value="XCC0632-like"/>
    <property type="match status" value="1"/>
</dbReference>
<dbReference type="Gene3D" id="3.40.50.10610">
    <property type="entry name" value="ABC-type transport auxiliary lipoprotein component"/>
    <property type="match status" value="1"/>
</dbReference>
<dbReference type="AlphaFoldDB" id="A0A9D1WKE4"/>
<comment type="caution">
    <text evidence="1">The sequence shown here is derived from an EMBL/GenBank/DDBJ whole genome shotgun (WGS) entry which is preliminary data.</text>
</comment>
<dbReference type="Proteomes" id="UP000824248">
    <property type="component" value="Unassembled WGS sequence"/>
</dbReference>
<sequence length="123" mass="13315">MKFRLPLVTPLFIATLLALGGCSLLGERTPVTLYDLPAEPLTPSSGTATDITLRLATPGASGLLVSPRILVVPQPNQPQVYSGVRWVNNMPQLLRDRIADAFLEDGRLPRLIHAESMVSAEVE</sequence>
<organism evidence="1 2">
    <name type="scientific">Candidatus Halomonas stercoripullorum</name>
    <dbReference type="NCBI Taxonomy" id="2838617"/>
    <lineage>
        <taxon>Bacteria</taxon>
        <taxon>Pseudomonadati</taxon>
        <taxon>Pseudomonadota</taxon>
        <taxon>Gammaproteobacteria</taxon>
        <taxon>Oceanospirillales</taxon>
        <taxon>Halomonadaceae</taxon>
        <taxon>Halomonas</taxon>
    </lineage>
</organism>
<feature type="non-terminal residue" evidence="1">
    <location>
        <position position="123"/>
    </location>
</feature>
<name>A0A9D1WKE4_9GAMM</name>